<dbReference type="STRING" id="1860102.ACCAA_440017"/>
<evidence type="ECO:0000313" key="2">
    <source>
        <dbReference type="EMBL" id="SBT07497.1"/>
    </source>
</evidence>
<dbReference type="SUPFAM" id="SSF160719">
    <property type="entry name" value="gpW/gp25-like"/>
    <property type="match status" value="1"/>
</dbReference>
<proteinExistence type="predicted"/>
<dbReference type="Pfam" id="PF04965">
    <property type="entry name" value="GPW_gp25"/>
    <property type="match status" value="1"/>
</dbReference>
<dbReference type="EMBL" id="FLQX01000121">
    <property type="protein sequence ID" value="SBT07497.1"/>
    <property type="molecule type" value="Genomic_DNA"/>
</dbReference>
<accession>A0A1A8XSL1</accession>
<protein>
    <submittedName>
        <fullName evidence="2">GPW/gp25 family protein</fullName>
    </submittedName>
</protein>
<dbReference type="Proteomes" id="UP000199169">
    <property type="component" value="Unassembled WGS sequence"/>
</dbReference>
<organism evidence="2 3">
    <name type="scientific">Candidatus Accumulibacter aalborgensis</name>
    <dbReference type="NCBI Taxonomy" id="1860102"/>
    <lineage>
        <taxon>Bacteria</taxon>
        <taxon>Pseudomonadati</taxon>
        <taxon>Pseudomonadota</taxon>
        <taxon>Betaproteobacteria</taxon>
        <taxon>Candidatus Accumulibacter</taxon>
    </lineage>
</organism>
<dbReference type="Gene3D" id="3.10.450.40">
    <property type="match status" value="1"/>
</dbReference>
<name>A0A1A8XSL1_9PROT</name>
<evidence type="ECO:0000313" key="3">
    <source>
        <dbReference type="Proteomes" id="UP000199169"/>
    </source>
</evidence>
<evidence type="ECO:0000259" key="1">
    <source>
        <dbReference type="Pfam" id="PF04965"/>
    </source>
</evidence>
<dbReference type="InterPro" id="IPR007048">
    <property type="entry name" value="IraD/Gp25-like"/>
</dbReference>
<gene>
    <name evidence="2" type="ORF">ACCAA_440017</name>
</gene>
<dbReference type="AlphaFoldDB" id="A0A1A8XSL1"/>
<feature type="domain" description="IraD/Gp25-like" evidence="1">
    <location>
        <begin position="39"/>
        <end position="121"/>
    </location>
</feature>
<reference evidence="2 3" key="1">
    <citation type="submission" date="2016-06" db="EMBL/GenBank/DDBJ databases">
        <authorList>
            <person name="Kjaerup R.B."/>
            <person name="Dalgaard T.S."/>
            <person name="Juul-Madsen H.R."/>
        </authorList>
    </citation>
    <scope>NUCLEOTIDE SEQUENCE [LARGE SCALE GENOMIC DNA]</scope>
    <source>
        <strain evidence="2">3</strain>
    </source>
</reference>
<keyword evidence="3" id="KW-1185">Reference proteome</keyword>
<sequence length="141" mass="15673">MAMNTPLSSPLRRYERLGQGLGQPILADDAGRLPVVAGPEKVRQAIFTILDTEPGERVMRADFGCGLRRFLMAPNNPATRAAIEREIAQSLARWEPRVTVIGVRVSPTDDRATVLIEIQYAHVLDGRQDVLVYPFYLEQSG</sequence>